<comment type="caution">
    <text evidence="2">The sequence shown here is derived from an EMBL/GenBank/DDBJ whole genome shotgun (WGS) entry which is preliminary data.</text>
</comment>
<dbReference type="RefSeq" id="WP_322465546.1">
    <property type="nucleotide sequence ID" value="NZ_JAXOJX010000015.1"/>
</dbReference>
<feature type="compositionally biased region" description="Basic and acidic residues" evidence="1">
    <location>
        <begin position="175"/>
        <end position="186"/>
    </location>
</feature>
<proteinExistence type="predicted"/>
<feature type="region of interest" description="Disordered" evidence="1">
    <location>
        <begin position="171"/>
        <end position="210"/>
    </location>
</feature>
<sequence>MARATGLQVREGQAGAPLSAQHKRFNSLVRRIAEARKTLQDWPQAIAAYRGSREQVLRPLLDSLSGTQRQWAFALDALLEQRGWTKVERETMAELICEAAGGLLDMDEGDDEIKALFDKHADLSFDDEQQESVHALKAMAEHMTGLDLGDGDDIRSQEDLIERMRQRLQQQAAEEAVRQDEQEAARAARPAKRKTAAQLKRETEAQQATQSVREIYRKLASALHPDREADPERRAEKTALMQKVNQAHEAGDLLTLLELQLQIEQIDDDHVARADPQRLKHYNKVLAEQLDELQAELLHVEAGFGVEFGLLPGQVTHPRQLGPLLEGQRHELQASMAQAARDLMRLQDKAAVKRMLKAERRRLNQPDFPGFDSF</sequence>
<dbReference type="CDD" id="cd06257">
    <property type="entry name" value="DnaJ"/>
    <property type="match status" value="1"/>
</dbReference>
<gene>
    <name evidence="2" type="ORF">SM757_11285</name>
</gene>
<organism evidence="2 3">
    <name type="scientific">Azohydromonas lata</name>
    <dbReference type="NCBI Taxonomy" id="45677"/>
    <lineage>
        <taxon>Bacteria</taxon>
        <taxon>Pseudomonadati</taxon>
        <taxon>Pseudomonadota</taxon>
        <taxon>Betaproteobacteria</taxon>
        <taxon>Burkholderiales</taxon>
        <taxon>Sphaerotilaceae</taxon>
        <taxon>Azohydromonas</taxon>
    </lineage>
</organism>
<dbReference type="Gene3D" id="1.10.287.110">
    <property type="entry name" value="DnaJ domain"/>
    <property type="match status" value="1"/>
</dbReference>
<dbReference type="SUPFAM" id="SSF46565">
    <property type="entry name" value="Chaperone J-domain"/>
    <property type="match status" value="1"/>
</dbReference>
<dbReference type="InterPro" id="IPR036869">
    <property type="entry name" value="J_dom_sf"/>
</dbReference>
<evidence type="ECO:0000313" key="3">
    <source>
        <dbReference type="Proteomes" id="UP001293718"/>
    </source>
</evidence>
<evidence type="ECO:0000313" key="2">
    <source>
        <dbReference type="EMBL" id="MDZ5457154.1"/>
    </source>
</evidence>
<dbReference type="InterPro" id="IPR001623">
    <property type="entry name" value="DnaJ_domain"/>
</dbReference>
<name>A0ABU5IDF9_9BURK</name>
<protein>
    <submittedName>
        <fullName evidence="2">J domain-containing protein</fullName>
    </submittedName>
</protein>
<keyword evidence="3" id="KW-1185">Reference proteome</keyword>
<accession>A0ABU5IDF9</accession>
<dbReference type="Proteomes" id="UP001293718">
    <property type="component" value="Unassembled WGS sequence"/>
</dbReference>
<evidence type="ECO:0000256" key="1">
    <source>
        <dbReference type="SAM" id="MobiDB-lite"/>
    </source>
</evidence>
<reference evidence="2 3" key="1">
    <citation type="submission" date="2023-11" db="EMBL/GenBank/DDBJ databases">
        <title>Draft genome of Azohydromonas lata strain H1 (DSM1123), a polyhydroxyalkanoate producer.</title>
        <authorList>
            <person name="Traversa D."/>
            <person name="D'Addabbo P."/>
            <person name="Pazzani C."/>
            <person name="Manzari C."/>
            <person name="Chiara M."/>
            <person name="Scrascia M."/>
        </authorList>
    </citation>
    <scope>NUCLEOTIDE SEQUENCE [LARGE SCALE GENOMIC DNA]</scope>
    <source>
        <strain evidence="2 3">H1</strain>
    </source>
</reference>
<dbReference type="EMBL" id="JAXOJX010000015">
    <property type="protein sequence ID" value="MDZ5457154.1"/>
    <property type="molecule type" value="Genomic_DNA"/>
</dbReference>